<gene>
    <name evidence="1 3" type="ORF">B0261.9</name>
    <name evidence="1" type="ORF">CELE_B0261.9</name>
</gene>
<dbReference type="KEGG" id="cel:CELE_B0261.9"/>
<dbReference type="AlphaFoldDB" id="D5MCP2"/>
<dbReference type="HOGENOM" id="CLU_1596013_0_0_1"/>
<proteinExistence type="predicted"/>
<dbReference type="InParanoid" id="D5MCP2"/>
<dbReference type="CTD" id="13180201"/>
<dbReference type="EMBL" id="BX284601">
    <property type="protein sequence ID" value="CCD61578.1"/>
    <property type="molecule type" value="Genomic_DNA"/>
</dbReference>
<accession>D5MCP2</accession>
<dbReference type="RefSeq" id="NP_001249840.1">
    <property type="nucleotide sequence ID" value="NM_001262911.2"/>
</dbReference>
<reference evidence="1 2" key="1">
    <citation type="journal article" date="1998" name="Science">
        <title>Genome sequence of the nematode C. elegans: a platform for investigating biology.</title>
        <authorList>
            <consortium name="The C. elegans sequencing consortium"/>
            <person name="Sulson J.E."/>
            <person name="Waterston R."/>
        </authorList>
    </citation>
    <scope>NUCLEOTIDE SEQUENCE [LARGE SCALE GENOMIC DNA]</scope>
    <source>
        <strain evidence="1 2">Bristol N2</strain>
    </source>
</reference>
<dbReference type="GeneID" id="13180201"/>
<evidence type="ECO:0000313" key="3">
    <source>
        <dbReference type="WormBase" id="B0261.9"/>
    </source>
</evidence>
<protein>
    <submittedName>
        <fullName evidence="1">DUF4377 domain-containing protein</fullName>
    </submittedName>
</protein>
<dbReference type="OrthoDB" id="10426733at2759"/>
<dbReference type="Proteomes" id="UP000001940">
    <property type="component" value="Chromosome I"/>
</dbReference>
<dbReference type="eggNOG" id="ENOG502TJY6">
    <property type="taxonomic scope" value="Eukaryota"/>
</dbReference>
<dbReference type="AGR" id="WB:WBGene00195057"/>
<dbReference type="Bgee" id="WBGene00195057">
    <property type="expression patterns" value="Expressed in adult organism"/>
</dbReference>
<dbReference type="PaxDb" id="6239-B0261.9"/>
<organism evidence="1 2">
    <name type="scientific">Caenorhabditis elegans</name>
    <dbReference type="NCBI Taxonomy" id="6239"/>
    <lineage>
        <taxon>Eukaryota</taxon>
        <taxon>Metazoa</taxon>
        <taxon>Ecdysozoa</taxon>
        <taxon>Nematoda</taxon>
        <taxon>Chromadorea</taxon>
        <taxon>Rhabditida</taxon>
        <taxon>Rhabditina</taxon>
        <taxon>Rhabditomorpha</taxon>
        <taxon>Rhabditoidea</taxon>
        <taxon>Rhabditidae</taxon>
        <taxon>Peloderinae</taxon>
        <taxon>Caenorhabditis</taxon>
    </lineage>
</organism>
<sequence>MTTNKISIRCMFSYIIFKSVFHCLKMHRWIVFCLIISLSNSCFQVRKLNECGCFDYKPLTINHVAILDKELAQEIRIGNLTTPIYTYENCDYIYIQCGEENARTRQLLRTNWPDRGTIYKVDMTMISRTAILWFKVECDKKSHDWRYILVDDDREIVNEHLVCHSVQ</sequence>
<keyword evidence="2" id="KW-1185">Reference proteome</keyword>
<evidence type="ECO:0000313" key="2">
    <source>
        <dbReference type="Proteomes" id="UP000001940"/>
    </source>
</evidence>
<name>D5MCP2_CAEEL</name>
<evidence type="ECO:0000313" key="1">
    <source>
        <dbReference type="EMBL" id="CCD61578.1"/>
    </source>
</evidence>
<dbReference type="WormBase" id="B0261.9">
    <property type="protein sequence ID" value="CE44818"/>
    <property type="gene ID" value="WBGene00195057"/>
</dbReference>